<dbReference type="InterPro" id="IPR003439">
    <property type="entry name" value="ABC_transporter-like_ATP-bd"/>
</dbReference>
<dbReference type="GO" id="GO:0005524">
    <property type="term" value="F:ATP binding"/>
    <property type="evidence" value="ECO:0007669"/>
    <property type="project" value="UniProtKB-KW"/>
</dbReference>
<dbReference type="OrthoDB" id="9799337at2"/>
<evidence type="ECO:0000313" key="6">
    <source>
        <dbReference type="Proteomes" id="UP000255367"/>
    </source>
</evidence>
<dbReference type="SMART" id="SM00382">
    <property type="entry name" value="AAA"/>
    <property type="match status" value="1"/>
</dbReference>
<organism evidence="5 6">
    <name type="scientific">Veillonella criceti</name>
    <dbReference type="NCBI Taxonomy" id="103891"/>
    <lineage>
        <taxon>Bacteria</taxon>
        <taxon>Bacillati</taxon>
        <taxon>Bacillota</taxon>
        <taxon>Negativicutes</taxon>
        <taxon>Veillonellales</taxon>
        <taxon>Veillonellaceae</taxon>
        <taxon>Veillonella</taxon>
    </lineage>
</organism>
<dbReference type="FunFam" id="3.40.50.300:FF:000134">
    <property type="entry name" value="Iron-enterobactin ABC transporter ATP-binding protein"/>
    <property type="match status" value="1"/>
</dbReference>
<dbReference type="PROSITE" id="PS00211">
    <property type="entry name" value="ABC_TRANSPORTER_1"/>
    <property type="match status" value="1"/>
</dbReference>
<dbReference type="Proteomes" id="UP000255367">
    <property type="component" value="Unassembled WGS sequence"/>
</dbReference>
<keyword evidence="2" id="KW-0547">Nucleotide-binding</keyword>
<dbReference type="InterPro" id="IPR027417">
    <property type="entry name" value="P-loop_NTPase"/>
</dbReference>
<accession>A0A380NLL6</accession>
<dbReference type="Gene3D" id="3.40.50.300">
    <property type="entry name" value="P-loop containing nucleotide triphosphate hydrolases"/>
    <property type="match status" value="1"/>
</dbReference>
<keyword evidence="6" id="KW-1185">Reference proteome</keyword>
<evidence type="ECO:0000256" key="3">
    <source>
        <dbReference type="ARBA" id="ARBA00022840"/>
    </source>
</evidence>
<evidence type="ECO:0000256" key="2">
    <source>
        <dbReference type="ARBA" id="ARBA00022741"/>
    </source>
</evidence>
<name>A0A380NLL6_9FIRM</name>
<dbReference type="SUPFAM" id="SSF52540">
    <property type="entry name" value="P-loop containing nucleoside triphosphate hydrolases"/>
    <property type="match status" value="1"/>
</dbReference>
<keyword evidence="3 5" id="KW-0067">ATP-binding</keyword>
<sequence>MKQITVSNLTYRVGDAQILNQLSLTIPANKFVGLMGPNGCGKSTLLKHLYRVIPVQQGEIYFDETPLGQIPLREAAKRIGVMGQFHSINFDFTVWQIVMMGRTPYKKGFDEDTEDDMTLAMEALRKVGMWDRAYRSFASLSGGEQQRVMLARVLCQEPEYLILDEPTNHLDITYQLELLEVIKGLGVGVIAALHDLNLASLFCDELFIMKQGQLVVQGTPREIVRETLIREVYEVASVVSYHEDGVPIVTYERQPLRHSGAFHSSEAVSQGASRAGDGV</sequence>
<dbReference type="RefSeq" id="WP_115310413.1">
    <property type="nucleotide sequence ID" value="NZ_UHIO01000001.1"/>
</dbReference>
<proteinExistence type="predicted"/>
<evidence type="ECO:0000259" key="4">
    <source>
        <dbReference type="PROSITE" id="PS50893"/>
    </source>
</evidence>
<dbReference type="CDD" id="cd03214">
    <property type="entry name" value="ABC_Iron-Siderophores_B12_Hemin"/>
    <property type="match status" value="1"/>
</dbReference>
<dbReference type="PROSITE" id="PS50893">
    <property type="entry name" value="ABC_TRANSPORTER_2"/>
    <property type="match status" value="1"/>
</dbReference>
<dbReference type="AlphaFoldDB" id="A0A380NLL6"/>
<evidence type="ECO:0000313" key="5">
    <source>
        <dbReference type="EMBL" id="SUP43631.1"/>
    </source>
</evidence>
<gene>
    <name evidence="5" type="primary">fhuC_2</name>
    <name evidence="5" type="ORF">NCTC12020_01255</name>
</gene>
<evidence type="ECO:0000256" key="1">
    <source>
        <dbReference type="ARBA" id="ARBA00022448"/>
    </source>
</evidence>
<dbReference type="GO" id="GO:0016887">
    <property type="term" value="F:ATP hydrolysis activity"/>
    <property type="evidence" value="ECO:0007669"/>
    <property type="project" value="InterPro"/>
</dbReference>
<feature type="domain" description="ABC transporter" evidence="4">
    <location>
        <begin position="4"/>
        <end position="236"/>
    </location>
</feature>
<dbReference type="EC" id="3.6.3.34" evidence="5"/>
<dbReference type="EMBL" id="UHIO01000001">
    <property type="protein sequence ID" value="SUP43631.1"/>
    <property type="molecule type" value="Genomic_DNA"/>
</dbReference>
<reference evidence="5 6" key="1">
    <citation type="submission" date="2018-06" db="EMBL/GenBank/DDBJ databases">
        <authorList>
            <consortium name="Pathogen Informatics"/>
            <person name="Doyle S."/>
        </authorList>
    </citation>
    <scope>NUCLEOTIDE SEQUENCE [LARGE SCALE GENOMIC DNA]</scope>
    <source>
        <strain evidence="5 6">NCTC12020</strain>
    </source>
</reference>
<dbReference type="PANTHER" id="PTHR42794">
    <property type="entry name" value="HEMIN IMPORT ATP-BINDING PROTEIN HMUV"/>
    <property type="match status" value="1"/>
</dbReference>
<protein>
    <submittedName>
        <fullName evidence="5">Iron(3+)-hydroxamate import ATP-binding protein FhuC</fullName>
        <ecNumber evidence="5">3.6.3.34</ecNumber>
    </submittedName>
</protein>
<dbReference type="InterPro" id="IPR003593">
    <property type="entry name" value="AAA+_ATPase"/>
</dbReference>
<dbReference type="InterPro" id="IPR017871">
    <property type="entry name" value="ABC_transporter-like_CS"/>
</dbReference>
<keyword evidence="1" id="KW-0813">Transport</keyword>
<dbReference type="PANTHER" id="PTHR42794:SF2">
    <property type="entry name" value="ABC TRANSPORTER ATP-BINDING PROTEIN"/>
    <property type="match status" value="1"/>
</dbReference>
<dbReference type="Pfam" id="PF00005">
    <property type="entry name" value="ABC_tran"/>
    <property type="match status" value="1"/>
</dbReference>
<keyword evidence="5" id="KW-0378">Hydrolase</keyword>